<keyword evidence="4" id="KW-0963">Cytoplasm</keyword>
<dbReference type="AlphaFoldDB" id="M1PIZ4"/>
<comment type="function">
    <text evidence="8">Also involved in hydrogenase metallocenter assembly, probably by participating in the nickel insertion step. This function in hydrogenase biosynthesis requires chaperone activity and the presence of the metal-binding domain, but not PPIase activity.</text>
</comment>
<dbReference type="GO" id="GO:0042026">
    <property type="term" value="P:protein refolding"/>
    <property type="evidence" value="ECO:0007669"/>
    <property type="project" value="UniProtKB-ARBA"/>
</dbReference>
<dbReference type="EC" id="5.2.1.8" evidence="10"/>
<evidence type="ECO:0000259" key="11">
    <source>
        <dbReference type="PROSITE" id="PS50059"/>
    </source>
</evidence>
<dbReference type="eggNOG" id="COG1047">
    <property type="taxonomic scope" value="Bacteria"/>
</dbReference>
<dbReference type="Gene3D" id="3.10.50.40">
    <property type="match status" value="1"/>
</dbReference>
<comment type="catalytic activity">
    <reaction evidence="1 9 10">
        <text>[protein]-peptidylproline (omega=180) = [protein]-peptidylproline (omega=0)</text>
        <dbReference type="Rhea" id="RHEA:16237"/>
        <dbReference type="Rhea" id="RHEA-COMP:10747"/>
        <dbReference type="Rhea" id="RHEA-COMP:10748"/>
        <dbReference type="ChEBI" id="CHEBI:83833"/>
        <dbReference type="ChEBI" id="CHEBI:83834"/>
        <dbReference type="EC" id="5.2.1.8"/>
    </reaction>
</comment>
<evidence type="ECO:0000256" key="6">
    <source>
        <dbReference type="ARBA" id="ARBA00023186"/>
    </source>
</evidence>
<accession>M1PIZ4</accession>
<reference evidence="13" key="1">
    <citation type="journal article" date="2013" name="Stand. Genomic Sci.">
        <title>Complete genome sequence of Desulfocapsa sulfexigens, a marine deltaproteobacterium specialized in disproportionating inorganic sulfur compounds.</title>
        <authorList>
            <person name="Finster K.W."/>
            <person name="Kjeldsen K.U."/>
            <person name="Kube M."/>
            <person name="Reinhardt R."/>
            <person name="Mussmann M."/>
            <person name="Amann R."/>
            <person name="Schreiber L."/>
        </authorList>
    </citation>
    <scope>NUCLEOTIDE SEQUENCE [LARGE SCALE GENOMIC DNA]</scope>
    <source>
        <strain evidence="13">DSM 10523 / SB164P1</strain>
    </source>
</reference>
<keyword evidence="6" id="KW-0143">Chaperone</keyword>
<comment type="subcellular location">
    <subcellularLocation>
        <location evidence="2">Cytoplasm</location>
    </subcellularLocation>
</comment>
<name>M1PIZ4_DESSD</name>
<evidence type="ECO:0000313" key="12">
    <source>
        <dbReference type="EMBL" id="AGF79540.1"/>
    </source>
</evidence>
<keyword evidence="13" id="KW-1185">Reference proteome</keyword>
<dbReference type="KEGG" id="dsf:UWK_03011"/>
<dbReference type="InterPro" id="IPR001179">
    <property type="entry name" value="PPIase_FKBP_dom"/>
</dbReference>
<organism evidence="12 13">
    <name type="scientific">Desulfocapsa sulfexigens (strain DSM 10523 / SB164P1)</name>
    <dbReference type="NCBI Taxonomy" id="1167006"/>
    <lineage>
        <taxon>Bacteria</taxon>
        <taxon>Pseudomonadati</taxon>
        <taxon>Thermodesulfobacteriota</taxon>
        <taxon>Desulfobulbia</taxon>
        <taxon>Desulfobulbales</taxon>
        <taxon>Desulfocapsaceae</taxon>
        <taxon>Desulfocapsa</taxon>
    </lineage>
</organism>
<dbReference type="PROSITE" id="PS50059">
    <property type="entry name" value="FKBP_PPIASE"/>
    <property type="match status" value="1"/>
</dbReference>
<gene>
    <name evidence="12" type="ordered locus">UWK_03011</name>
</gene>
<dbReference type="Proteomes" id="UP000011721">
    <property type="component" value="Chromosome"/>
</dbReference>
<evidence type="ECO:0000256" key="7">
    <source>
        <dbReference type="ARBA" id="ARBA00023235"/>
    </source>
</evidence>
<dbReference type="GO" id="GO:0003755">
    <property type="term" value="F:peptidyl-prolyl cis-trans isomerase activity"/>
    <property type="evidence" value="ECO:0007669"/>
    <property type="project" value="UniProtKB-UniRule"/>
</dbReference>
<evidence type="ECO:0000256" key="5">
    <source>
        <dbReference type="ARBA" id="ARBA00023110"/>
    </source>
</evidence>
<protein>
    <recommendedName>
        <fullName evidence="10">Peptidyl-prolyl cis-trans isomerase</fullName>
        <ecNumber evidence="10">5.2.1.8</ecNumber>
    </recommendedName>
</protein>
<dbReference type="EMBL" id="CP003985">
    <property type="protein sequence ID" value="AGF79540.1"/>
    <property type="molecule type" value="Genomic_DNA"/>
</dbReference>
<evidence type="ECO:0000256" key="9">
    <source>
        <dbReference type="PROSITE-ProRule" id="PRU00277"/>
    </source>
</evidence>
<evidence type="ECO:0000256" key="8">
    <source>
        <dbReference type="ARBA" id="ARBA00037071"/>
    </source>
</evidence>
<dbReference type="RefSeq" id="WP_015405224.1">
    <property type="nucleotide sequence ID" value="NC_020304.1"/>
</dbReference>
<dbReference type="Pfam" id="PF00254">
    <property type="entry name" value="FKBP_C"/>
    <property type="match status" value="1"/>
</dbReference>
<evidence type="ECO:0000256" key="1">
    <source>
        <dbReference type="ARBA" id="ARBA00000971"/>
    </source>
</evidence>
<sequence>MKQVQKNDSVTVTLVGTLDNGTVFESVEKSAPLVLTLGVEGVPKPIQRTLVGMQVGEMRRVRLDAEEGEFGIRRSDLLQEIPKNQFSKTIEPKVGLVLSMNVDSGGVTHQVPATIVELKENSIMIDYNHPLAGHPLNYEITVIEINGES</sequence>
<keyword evidence="5 9" id="KW-0697">Rotamase</keyword>
<dbReference type="PANTHER" id="PTHR47861">
    <property type="entry name" value="FKBP-TYPE PEPTIDYL-PROLYL CIS-TRANS ISOMERASE SLYD"/>
    <property type="match status" value="1"/>
</dbReference>
<dbReference type="SUPFAM" id="SSF54534">
    <property type="entry name" value="FKBP-like"/>
    <property type="match status" value="1"/>
</dbReference>
<evidence type="ECO:0000256" key="10">
    <source>
        <dbReference type="RuleBase" id="RU003915"/>
    </source>
</evidence>
<dbReference type="OrthoDB" id="9808891at2"/>
<keyword evidence="7 9" id="KW-0413">Isomerase</keyword>
<dbReference type="GO" id="GO:0005737">
    <property type="term" value="C:cytoplasm"/>
    <property type="evidence" value="ECO:0007669"/>
    <property type="project" value="UniProtKB-SubCell"/>
</dbReference>
<evidence type="ECO:0000256" key="3">
    <source>
        <dbReference type="ARBA" id="ARBA00006577"/>
    </source>
</evidence>
<dbReference type="HOGENOM" id="CLU_098197_3_0_7"/>
<comment type="similarity">
    <text evidence="3 10">Belongs to the FKBP-type PPIase family.</text>
</comment>
<evidence type="ECO:0000256" key="4">
    <source>
        <dbReference type="ARBA" id="ARBA00022490"/>
    </source>
</evidence>
<evidence type="ECO:0000256" key="2">
    <source>
        <dbReference type="ARBA" id="ARBA00004496"/>
    </source>
</evidence>
<dbReference type="STRING" id="1167006.UWK_03011"/>
<evidence type="ECO:0000313" key="13">
    <source>
        <dbReference type="Proteomes" id="UP000011721"/>
    </source>
</evidence>
<dbReference type="PANTHER" id="PTHR47861:SF3">
    <property type="entry name" value="FKBP-TYPE PEPTIDYL-PROLYL CIS-TRANS ISOMERASE SLYD"/>
    <property type="match status" value="1"/>
</dbReference>
<dbReference type="InterPro" id="IPR046357">
    <property type="entry name" value="PPIase_dom_sf"/>
</dbReference>
<proteinExistence type="inferred from homology"/>
<feature type="domain" description="PPIase FKBP-type" evidence="11">
    <location>
        <begin position="7"/>
        <end position="84"/>
    </location>
</feature>